<dbReference type="Proteomes" id="UP001652741">
    <property type="component" value="Chromosome ssa09"/>
</dbReference>
<gene>
    <name evidence="4" type="primary">LOC106610822</name>
</gene>
<keyword evidence="3" id="KW-1185">Reference proteome</keyword>
<evidence type="ECO:0000259" key="2">
    <source>
        <dbReference type="Pfam" id="PF00078"/>
    </source>
</evidence>
<evidence type="ECO:0000256" key="1">
    <source>
        <dbReference type="SAM" id="MobiDB-lite"/>
    </source>
</evidence>
<reference evidence="4" key="1">
    <citation type="submission" date="2025-08" db="UniProtKB">
        <authorList>
            <consortium name="RefSeq"/>
        </authorList>
    </citation>
    <scope>IDENTIFICATION</scope>
</reference>
<evidence type="ECO:0000313" key="4">
    <source>
        <dbReference type="RefSeq" id="XP_014065910.1"/>
    </source>
</evidence>
<feature type="domain" description="Reverse transcriptase" evidence="2">
    <location>
        <begin position="150"/>
        <end position="270"/>
    </location>
</feature>
<feature type="compositionally biased region" description="Polar residues" evidence="1">
    <location>
        <begin position="1"/>
        <end position="13"/>
    </location>
</feature>
<evidence type="ECO:0000313" key="3">
    <source>
        <dbReference type="Proteomes" id="UP001652741"/>
    </source>
</evidence>
<protein>
    <recommendedName>
        <fullName evidence="2">Reverse transcriptase domain-containing protein</fullName>
    </recommendedName>
</protein>
<sequence>MSTLRPINSTSPPTEMPSVLQGPPTSPTSSTAPIRTPRLLQPCDNSFSTTSKITKINSSLIIISLSCPTPSASQSSHLKPGCPNLLPLTLPKSQNSSCHPRVQLASWTFSPLFSSKPALCLYITHIVNLSLTHVTVPSNYKTAAVTSILKKPGLDTTILNNFRPISNLPFLAKTLEHTVASQLQTHLLINNLFEPLQSGLSPLHITEPALLKVVNELLTSADAGALNILILLDLSAAFDAVRHQILLIRLEGQGVEGFALSWRQSYLTNQTTTSPSMATPQTQLTLRCGQ</sequence>
<organism evidence="3 4">
    <name type="scientific">Salmo salar</name>
    <name type="common">Atlantic salmon</name>
    <dbReference type="NCBI Taxonomy" id="8030"/>
    <lineage>
        <taxon>Eukaryota</taxon>
        <taxon>Metazoa</taxon>
        <taxon>Chordata</taxon>
        <taxon>Craniata</taxon>
        <taxon>Vertebrata</taxon>
        <taxon>Euteleostomi</taxon>
        <taxon>Actinopterygii</taxon>
        <taxon>Neopterygii</taxon>
        <taxon>Teleostei</taxon>
        <taxon>Protacanthopterygii</taxon>
        <taxon>Salmoniformes</taxon>
        <taxon>Salmonidae</taxon>
        <taxon>Salmoninae</taxon>
        <taxon>Salmo</taxon>
    </lineage>
</organism>
<dbReference type="InterPro" id="IPR000477">
    <property type="entry name" value="RT_dom"/>
</dbReference>
<dbReference type="Pfam" id="PF00078">
    <property type="entry name" value="RVT_1"/>
    <property type="match status" value="1"/>
</dbReference>
<dbReference type="GeneID" id="106610822"/>
<dbReference type="PANTHER" id="PTHR33332">
    <property type="entry name" value="REVERSE TRANSCRIPTASE DOMAIN-CONTAINING PROTEIN"/>
    <property type="match status" value="1"/>
</dbReference>
<dbReference type="RefSeq" id="XP_014065910.1">
    <property type="nucleotide sequence ID" value="XM_014210435.2"/>
</dbReference>
<name>A0A1S3SNK3_SALSA</name>
<dbReference type="OrthoDB" id="8952004at2759"/>
<proteinExistence type="predicted"/>
<dbReference type="AlphaFoldDB" id="A0A1S3SNK3"/>
<accession>A0A1S3SNK3</accession>
<dbReference type="KEGG" id="sasa:106610822"/>
<feature type="region of interest" description="Disordered" evidence="1">
    <location>
        <begin position="1"/>
        <end position="43"/>
    </location>
</feature>